<dbReference type="AlphaFoldDB" id="A0A6C0BB28"/>
<dbReference type="EMBL" id="MN739104">
    <property type="protein sequence ID" value="QHS88994.1"/>
    <property type="molecule type" value="Genomic_DNA"/>
</dbReference>
<accession>A0A6C0BB28</accession>
<organism evidence="1">
    <name type="scientific">viral metagenome</name>
    <dbReference type="NCBI Taxonomy" id="1070528"/>
    <lineage>
        <taxon>unclassified sequences</taxon>
        <taxon>metagenomes</taxon>
        <taxon>organismal metagenomes</taxon>
    </lineage>
</organism>
<proteinExistence type="predicted"/>
<evidence type="ECO:0000313" key="1">
    <source>
        <dbReference type="EMBL" id="QHS88994.1"/>
    </source>
</evidence>
<sequence length="313" mass="33760">MSIQAFKKKGVINYGSRRSAKPPGGRWVSQGPFGGYHFEAPEGAVGFSINGGRRNQGRVGQSMAMSKNGTPFRGQFPCWGSGGIRNTYVKSQPLMNSPLVKAVNRGSQYEFIKPSVLSTDGMLEKKYMWINNGQYPNYWVQPVYGNSNLSDNASQWLYIQNKAAANVCVNDTNKPQVYLGHRIRGGPIGCNTTPARYRSFSTISSNAGYTKTLGIPQTAGQYTLQVQQRSVNPIGPQKPFPFAANGGSGSASNTSTFGPPPAVSIVSFLAPPPGYWELTNGQKAALDIKCKSLLTDPAVRGQLIQYIQGGSSS</sequence>
<protein>
    <submittedName>
        <fullName evidence="1">Uncharacterized protein</fullName>
    </submittedName>
</protein>
<reference evidence="1" key="1">
    <citation type="journal article" date="2020" name="Nature">
        <title>Giant virus diversity and host interactions through global metagenomics.</title>
        <authorList>
            <person name="Schulz F."/>
            <person name="Roux S."/>
            <person name="Paez-Espino D."/>
            <person name="Jungbluth S."/>
            <person name="Walsh D.A."/>
            <person name="Denef V.J."/>
            <person name="McMahon K.D."/>
            <person name="Konstantinidis K.T."/>
            <person name="Eloe-Fadrosh E.A."/>
            <person name="Kyrpides N.C."/>
            <person name="Woyke T."/>
        </authorList>
    </citation>
    <scope>NUCLEOTIDE SEQUENCE</scope>
    <source>
        <strain evidence="1">GVMAG-M-3300010158-59</strain>
    </source>
</reference>
<name>A0A6C0BB28_9ZZZZ</name>